<dbReference type="Pfam" id="PF04654">
    <property type="entry name" value="DUF599"/>
    <property type="match status" value="1"/>
</dbReference>
<dbReference type="InterPro" id="IPR006747">
    <property type="entry name" value="DUF599"/>
</dbReference>
<feature type="transmembrane region" description="Helical" evidence="1">
    <location>
        <begin position="15"/>
        <end position="32"/>
    </location>
</feature>
<feature type="transmembrane region" description="Helical" evidence="1">
    <location>
        <begin position="187"/>
        <end position="215"/>
    </location>
</feature>
<organism evidence="2 3">
    <name type="scientific">Poseidonocella sedimentorum</name>
    <dbReference type="NCBI Taxonomy" id="871652"/>
    <lineage>
        <taxon>Bacteria</taxon>
        <taxon>Pseudomonadati</taxon>
        <taxon>Pseudomonadota</taxon>
        <taxon>Alphaproteobacteria</taxon>
        <taxon>Rhodobacterales</taxon>
        <taxon>Roseobacteraceae</taxon>
        <taxon>Poseidonocella</taxon>
    </lineage>
</organism>
<dbReference type="RefSeq" id="WP_092081580.1">
    <property type="nucleotide sequence ID" value="NZ_FOYI01000009.1"/>
</dbReference>
<evidence type="ECO:0000313" key="3">
    <source>
        <dbReference type="Proteomes" id="UP000199302"/>
    </source>
</evidence>
<keyword evidence="3" id="KW-1185">Reference proteome</keyword>
<feature type="transmembrane region" description="Helical" evidence="1">
    <location>
        <begin position="115"/>
        <end position="134"/>
    </location>
</feature>
<proteinExistence type="predicted"/>
<keyword evidence="1" id="KW-1133">Transmembrane helix</keyword>
<dbReference type="PANTHER" id="PTHR31881">
    <property type="match status" value="1"/>
</dbReference>
<protein>
    <submittedName>
        <fullName evidence="2">Uncharacterized membrane protein</fullName>
    </submittedName>
</protein>
<sequence length="237" mass="25508">MTLLDQISLFAPPDFAAFALLLIAGVLTGWVIEHPPASRPSVSLLMADVRRGWMRQMALRDNRIFDAQLIGNLRQGTAFFASASLITIGGVLATLGNTDQLIGVAEDLTAISAPAIVWELKLLVTLMFLANAFLKFVWSHRLFGYCAALMGAVPNDVGTSDALARAAQAAEINITATRGFNRGLRALYFALASVAWLLSAWALVVATVLTMAMIWRREFASASRLVLLEGAGEDTAL</sequence>
<feature type="transmembrane region" description="Helical" evidence="1">
    <location>
        <begin position="78"/>
        <end position="95"/>
    </location>
</feature>
<name>A0A1I6EBT4_9RHOB</name>
<evidence type="ECO:0000256" key="1">
    <source>
        <dbReference type="SAM" id="Phobius"/>
    </source>
</evidence>
<dbReference type="AlphaFoldDB" id="A0A1I6EBT4"/>
<accession>A0A1I6EBT4</accession>
<dbReference type="OrthoDB" id="9806874at2"/>
<dbReference type="Proteomes" id="UP000199302">
    <property type="component" value="Unassembled WGS sequence"/>
</dbReference>
<dbReference type="STRING" id="871652.SAMN04515673_10997"/>
<keyword evidence="1" id="KW-0472">Membrane</keyword>
<evidence type="ECO:0000313" key="2">
    <source>
        <dbReference type="EMBL" id="SFR15200.1"/>
    </source>
</evidence>
<reference evidence="2 3" key="1">
    <citation type="submission" date="2016-10" db="EMBL/GenBank/DDBJ databases">
        <authorList>
            <person name="de Groot N.N."/>
        </authorList>
    </citation>
    <scope>NUCLEOTIDE SEQUENCE [LARGE SCALE GENOMIC DNA]</scope>
    <source>
        <strain evidence="3">KMM 9023,NRIC 0796,JCM 17311,KCTC 23692</strain>
    </source>
</reference>
<dbReference type="EMBL" id="FOYI01000009">
    <property type="protein sequence ID" value="SFR15200.1"/>
    <property type="molecule type" value="Genomic_DNA"/>
</dbReference>
<dbReference type="PANTHER" id="PTHR31881:SF6">
    <property type="entry name" value="OS09G0494600 PROTEIN"/>
    <property type="match status" value="1"/>
</dbReference>
<gene>
    <name evidence="2" type="ORF">SAMN04515673_10997</name>
</gene>
<keyword evidence="1" id="KW-0812">Transmembrane</keyword>